<evidence type="ECO:0000256" key="6">
    <source>
        <dbReference type="ARBA" id="ARBA00022741"/>
    </source>
</evidence>
<evidence type="ECO:0000256" key="10">
    <source>
        <dbReference type="ARBA" id="ARBA00033093"/>
    </source>
</evidence>
<organism evidence="14 15">
    <name type="scientific">Candidatus Nomurabacteria bacterium RIFCSPHIGHO2_01_FULL_42_16</name>
    <dbReference type="NCBI Taxonomy" id="1801743"/>
    <lineage>
        <taxon>Bacteria</taxon>
        <taxon>Candidatus Nomuraibacteriota</taxon>
    </lineage>
</organism>
<evidence type="ECO:0000256" key="4">
    <source>
        <dbReference type="ARBA" id="ARBA00020367"/>
    </source>
</evidence>
<sequence>MTKKMTYAGVGVNYDAMDPFKRDAQAVAATTDHFVERFGFKVVPWSRGESVFLIETPWGYLGFVVEGLGTKNMVADDLYRLGKQVESLFGKSFYDQVAQCNVAMVVNDTITLGTLPVSLGQYLAVGDSGWFSDERRRADLIEGTRKACVLARCVWGGGETPTLKGIIMPGTSDLSGAAMGWLAKKDRVLGPHKIQHDDAIILIESSGIHANGLTMARKIADKLPDGYLTRLDDGRTYGETLLDPTHIYVALVEDCLNRGVSIHYAVNITGHGWRKLMRATQSFAYIIEYLPKQLPIFDFLQKHGPVDDKEAYGNFNMGAGFALYVSEADVATVLEVAASHKLGALRAGYIEQSNEKKVVIRPKGLEYSGSTLRLR</sequence>
<evidence type="ECO:0000313" key="15">
    <source>
        <dbReference type="Proteomes" id="UP000178059"/>
    </source>
</evidence>
<dbReference type="Pfam" id="PF00586">
    <property type="entry name" value="AIRS"/>
    <property type="match status" value="1"/>
</dbReference>
<dbReference type="PANTHER" id="PTHR10520:SF12">
    <property type="entry name" value="TRIFUNCTIONAL PURINE BIOSYNTHETIC PROTEIN ADENOSINE-3"/>
    <property type="match status" value="1"/>
</dbReference>
<evidence type="ECO:0000256" key="7">
    <source>
        <dbReference type="ARBA" id="ARBA00022840"/>
    </source>
</evidence>
<evidence type="ECO:0000259" key="12">
    <source>
        <dbReference type="Pfam" id="PF00586"/>
    </source>
</evidence>
<feature type="domain" description="PurM-like N-terminal" evidence="12">
    <location>
        <begin position="94"/>
        <end position="166"/>
    </location>
</feature>
<gene>
    <name evidence="14" type="ORF">A2824_01080</name>
</gene>
<dbReference type="InterPro" id="IPR036676">
    <property type="entry name" value="PurM-like_C_sf"/>
</dbReference>
<dbReference type="GO" id="GO:0005524">
    <property type="term" value="F:ATP binding"/>
    <property type="evidence" value="ECO:0007669"/>
    <property type="project" value="UniProtKB-KW"/>
</dbReference>
<dbReference type="SUPFAM" id="SSF55326">
    <property type="entry name" value="PurM N-terminal domain-like"/>
    <property type="match status" value="1"/>
</dbReference>
<keyword evidence="5" id="KW-0436">Ligase</keyword>
<dbReference type="Proteomes" id="UP000178059">
    <property type="component" value="Unassembled WGS sequence"/>
</dbReference>
<comment type="similarity">
    <text evidence="2">Belongs to the AIR synthase family.</text>
</comment>
<evidence type="ECO:0000256" key="9">
    <source>
        <dbReference type="ARBA" id="ARBA00032931"/>
    </source>
</evidence>
<dbReference type="GO" id="GO:0046084">
    <property type="term" value="P:adenine biosynthetic process"/>
    <property type="evidence" value="ECO:0007669"/>
    <property type="project" value="TreeGrafter"/>
</dbReference>
<evidence type="ECO:0000256" key="1">
    <source>
        <dbReference type="ARBA" id="ARBA00004686"/>
    </source>
</evidence>
<dbReference type="STRING" id="1801743.A2824_01080"/>
<dbReference type="UniPathway" id="UPA00074">
    <property type="reaction ID" value="UER00129"/>
</dbReference>
<dbReference type="EMBL" id="MFTT01000001">
    <property type="protein sequence ID" value="OGI70655.1"/>
    <property type="molecule type" value="Genomic_DNA"/>
</dbReference>
<dbReference type="EC" id="6.3.3.1" evidence="3"/>
<evidence type="ECO:0000256" key="5">
    <source>
        <dbReference type="ARBA" id="ARBA00022598"/>
    </source>
</evidence>
<dbReference type="InterPro" id="IPR036921">
    <property type="entry name" value="PurM-like_N_sf"/>
</dbReference>
<reference evidence="14 15" key="1">
    <citation type="journal article" date="2016" name="Nat. Commun.">
        <title>Thousands of microbial genomes shed light on interconnected biogeochemical processes in an aquifer system.</title>
        <authorList>
            <person name="Anantharaman K."/>
            <person name="Brown C.T."/>
            <person name="Hug L.A."/>
            <person name="Sharon I."/>
            <person name="Castelle C.J."/>
            <person name="Probst A.J."/>
            <person name="Thomas B.C."/>
            <person name="Singh A."/>
            <person name="Wilkins M.J."/>
            <person name="Karaoz U."/>
            <person name="Brodie E.L."/>
            <person name="Williams K.H."/>
            <person name="Hubbard S.S."/>
            <person name="Banfield J.F."/>
        </authorList>
    </citation>
    <scope>NUCLEOTIDE SEQUENCE [LARGE SCALE GENOMIC DNA]</scope>
</reference>
<dbReference type="SUPFAM" id="SSF56042">
    <property type="entry name" value="PurM C-terminal domain-like"/>
    <property type="match status" value="1"/>
</dbReference>
<dbReference type="InterPro" id="IPR004733">
    <property type="entry name" value="PurM_cligase"/>
</dbReference>
<dbReference type="Gene3D" id="3.90.650.10">
    <property type="entry name" value="PurM-like C-terminal domain"/>
    <property type="match status" value="1"/>
</dbReference>
<feature type="domain" description="PurM-like C-terminal" evidence="13">
    <location>
        <begin position="197"/>
        <end position="359"/>
    </location>
</feature>
<evidence type="ECO:0000256" key="2">
    <source>
        <dbReference type="ARBA" id="ARBA00010280"/>
    </source>
</evidence>
<evidence type="ECO:0000259" key="13">
    <source>
        <dbReference type="Pfam" id="PF02769"/>
    </source>
</evidence>
<dbReference type="GO" id="GO:0004641">
    <property type="term" value="F:phosphoribosylformylglycinamidine cyclo-ligase activity"/>
    <property type="evidence" value="ECO:0007669"/>
    <property type="project" value="UniProtKB-EC"/>
</dbReference>
<dbReference type="AlphaFoldDB" id="A0A1F6VMI0"/>
<evidence type="ECO:0000256" key="11">
    <source>
        <dbReference type="ARBA" id="ARBA00049057"/>
    </source>
</evidence>
<comment type="pathway">
    <text evidence="1">Purine metabolism; IMP biosynthesis via de novo pathway; 5-amino-1-(5-phospho-D-ribosyl)imidazole from N(2)-formyl-N(1)-(5-phospho-D-ribosyl)glycinamide: step 2/2.</text>
</comment>
<protein>
    <recommendedName>
        <fullName evidence="4">Phosphoribosylformylglycinamidine cyclo-ligase</fullName>
        <ecNumber evidence="3">6.3.3.1</ecNumber>
    </recommendedName>
    <alternativeName>
        <fullName evidence="9">AIR synthase</fullName>
    </alternativeName>
    <alternativeName>
        <fullName evidence="10">AIRS</fullName>
    </alternativeName>
    <alternativeName>
        <fullName evidence="8">Phosphoribosyl-aminoimidazole synthetase</fullName>
    </alternativeName>
</protein>
<proteinExistence type="inferred from homology"/>
<comment type="caution">
    <text evidence="14">The sequence shown here is derived from an EMBL/GenBank/DDBJ whole genome shotgun (WGS) entry which is preliminary data.</text>
</comment>
<dbReference type="PANTHER" id="PTHR10520">
    <property type="entry name" value="TRIFUNCTIONAL PURINE BIOSYNTHETIC PROTEIN ADENOSINE-3-RELATED"/>
    <property type="match status" value="1"/>
</dbReference>
<evidence type="ECO:0000256" key="3">
    <source>
        <dbReference type="ARBA" id="ARBA00013047"/>
    </source>
</evidence>
<evidence type="ECO:0000313" key="14">
    <source>
        <dbReference type="EMBL" id="OGI70655.1"/>
    </source>
</evidence>
<keyword evidence="6" id="KW-0547">Nucleotide-binding</keyword>
<name>A0A1F6VMI0_9BACT</name>
<accession>A0A1F6VMI0</accession>
<dbReference type="Gene3D" id="3.30.1330.10">
    <property type="entry name" value="PurM-like, N-terminal domain"/>
    <property type="match status" value="1"/>
</dbReference>
<dbReference type="InterPro" id="IPR016188">
    <property type="entry name" value="PurM-like_N"/>
</dbReference>
<dbReference type="GO" id="GO:0005829">
    <property type="term" value="C:cytosol"/>
    <property type="evidence" value="ECO:0007669"/>
    <property type="project" value="TreeGrafter"/>
</dbReference>
<dbReference type="Pfam" id="PF02769">
    <property type="entry name" value="AIRS_C"/>
    <property type="match status" value="1"/>
</dbReference>
<evidence type="ECO:0000256" key="8">
    <source>
        <dbReference type="ARBA" id="ARBA00031908"/>
    </source>
</evidence>
<dbReference type="GO" id="GO:0004637">
    <property type="term" value="F:phosphoribosylamine-glycine ligase activity"/>
    <property type="evidence" value="ECO:0007669"/>
    <property type="project" value="TreeGrafter"/>
</dbReference>
<comment type="catalytic activity">
    <reaction evidence="11">
        <text>2-formamido-N(1)-(5-O-phospho-beta-D-ribosyl)acetamidine + ATP = 5-amino-1-(5-phospho-beta-D-ribosyl)imidazole + ADP + phosphate + H(+)</text>
        <dbReference type="Rhea" id="RHEA:23032"/>
        <dbReference type="ChEBI" id="CHEBI:15378"/>
        <dbReference type="ChEBI" id="CHEBI:30616"/>
        <dbReference type="ChEBI" id="CHEBI:43474"/>
        <dbReference type="ChEBI" id="CHEBI:137981"/>
        <dbReference type="ChEBI" id="CHEBI:147287"/>
        <dbReference type="ChEBI" id="CHEBI:456216"/>
        <dbReference type="EC" id="6.3.3.1"/>
    </reaction>
</comment>
<dbReference type="InterPro" id="IPR010918">
    <property type="entry name" value="PurM-like_C_dom"/>
</dbReference>
<dbReference type="GO" id="GO:0006189">
    <property type="term" value="P:'de novo' IMP biosynthetic process"/>
    <property type="evidence" value="ECO:0007669"/>
    <property type="project" value="UniProtKB-UniPathway"/>
</dbReference>
<keyword evidence="7" id="KW-0067">ATP-binding</keyword>